<evidence type="ECO:0000313" key="4">
    <source>
        <dbReference type="EMBL" id="KOO36917.1"/>
    </source>
</evidence>
<sequence>MKADRLLEIVALLQNHEKLTTHQLVDHLHVSSRTILRDMDTLSALGIPIVAERGRAGGWKLMDHFRSQLSGMSMTELKALFILPSDKVLKDLGIPTKGRDIRLNMLSSLQGNRKHAVRPYLEKVYIDTGTWKPSKERMEEFNVVQQAVFEEKKLYIVYENAKGEQRERLISPLGLVAKGSAWYVVATVETGDIRNFKLSRIKDSKLVREPIVKPETFSLATYWNESKEQFVQTLPSYEATVLAHDSIIHRLTFTGKFVENIQVGHRDDEWVTVNLCFHDEQEITEYVLGFGGRMKLVTPKHLIGRIVQQASAVIQQYASDEEPTNETKEGL</sequence>
<dbReference type="InterPro" id="IPR028349">
    <property type="entry name" value="PafC-like"/>
</dbReference>
<accession>A0A0M0KEB8</accession>
<organism evidence="4">
    <name type="scientific">Halalkalibacterium halodurans</name>
    <name type="common">Bacillus halodurans</name>
    <dbReference type="NCBI Taxonomy" id="86665"/>
    <lineage>
        <taxon>Bacteria</taxon>
        <taxon>Bacillati</taxon>
        <taxon>Bacillota</taxon>
        <taxon>Bacilli</taxon>
        <taxon>Bacillales</taxon>
        <taxon>Bacillaceae</taxon>
        <taxon>Halalkalibacterium (ex Joshi et al. 2022)</taxon>
    </lineage>
</organism>
<dbReference type="RefSeq" id="WP_053432143.1">
    <property type="nucleotide sequence ID" value="NZ_CP040441.1"/>
</dbReference>
<name>A0A0M0KEB8_ALKHA</name>
<dbReference type="EMBL" id="LILD01000003">
    <property type="protein sequence ID" value="KOO36917.1"/>
    <property type="molecule type" value="Genomic_DNA"/>
</dbReference>
<dbReference type="InterPro" id="IPR036390">
    <property type="entry name" value="WH_DNA-bd_sf"/>
</dbReference>
<dbReference type="PROSITE" id="PS51000">
    <property type="entry name" value="HTH_DEOR_2"/>
    <property type="match status" value="1"/>
</dbReference>
<evidence type="ECO:0000256" key="2">
    <source>
        <dbReference type="ARBA" id="ARBA00023163"/>
    </source>
</evidence>
<dbReference type="GeneID" id="87595964"/>
<feature type="domain" description="HTH deoR-type" evidence="3">
    <location>
        <begin position="2"/>
        <end position="57"/>
    </location>
</feature>
<comment type="caution">
    <text evidence="4">The sequence shown here is derived from an EMBL/GenBank/DDBJ whole genome shotgun (WGS) entry which is preliminary data.</text>
</comment>
<dbReference type="Pfam" id="PF08279">
    <property type="entry name" value="HTH_11"/>
    <property type="match status" value="1"/>
</dbReference>
<dbReference type="PANTHER" id="PTHR34580:SF1">
    <property type="entry name" value="PROTEIN PAFC"/>
    <property type="match status" value="1"/>
</dbReference>
<dbReference type="AlphaFoldDB" id="A0A0M0KEB8"/>
<dbReference type="InterPro" id="IPR036388">
    <property type="entry name" value="WH-like_DNA-bd_sf"/>
</dbReference>
<gene>
    <name evidence="4" type="ORF">AMD02_16155</name>
</gene>
<dbReference type="PROSITE" id="PS52050">
    <property type="entry name" value="WYL"/>
    <property type="match status" value="1"/>
</dbReference>
<evidence type="ECO:0000259" key="3">
    <source>
        <dbReference type="PROSITE" id="PS51000"/>
    </source>
</evidence>
<dbReference type="InterPro" id="IPR051534">
    <property type="entry name" value="CBASS_pafABC_assoc_protein"/>
</dbReference>
<dbReference type="SMART" id="SM00420">
    <property type="entry name" value="HTH_DEOR"/>
    <property type="match status" value="1"/>
</dbReference>
<dbReference type="Pfam" id="PF25583">
    <property type="entry name" value="WCX"/>
    <property type="match status" value="1"/>
</dbReference>
<dbReference type="PIRSF" id="PIRSF016838">
    <property type="entry name" value="PafC"/>
    <property type="match status" value="1"/>
</dbReference>
<dbReference type="InterPro" id="IPR026881">
    <property type="entry name" value="WYL_dom"/>
</dbReference>
<reference evidence="4" key="1">
    <citation type="submission" date="2015-08" db="EMBL/GenBank/DDBJ databases">
        <title>Complete DNA Sequence of Pseudomonas syringae pv. actinidiae, the Causal Agent of Kiwifruit Canker Disease.</title>
        <authorList>
            <person name="Rikkerink E.H.A."/>
            <person name="Fineran P.C."/>
        </authorList>
    </citation>
    <scope>NUCLEOTIDE SEQUENCE</scope>
    <source>
        <strain evidence="4">DSM 13666</strain>
    </source>
</reference>
<dbReference type="PATRIC" id="fig|136160.3.peg.4179"/>
<evidence type="ECO:0000256" key="1">
    <source>
        <dbReference type="ARBA" id="ARBA00023015"/>
    </source>
</evidence>
<dbReference type="PANTHER" id="PTHR34580">
    <property type="match status" value="1"/>
</dbReference>
<dbReference type="InterPro" id="IPR013196">
    <property type="entry name" value="HTH_11"/>
</dbReference>
<dbReference type="Gene3D" id="1.10.10.10">
    <property type="entry name" value="Winged helix-like DNA-binding domain superfamily/Winged helix DNA-binding domain"/>
    <property type="match status" value="1"/>
</dbReference>
<protein>
    <submittedName>
        <fullName evidence="4">Transcriptional regulator</fullName>
    </submittedName>
</protein>
<dbReference type="Pfam" id="PF13280">
    <property type="entry name" value="WYL"/>
    <property type="match status" value="1"/>
</dbReference>
<keyword evidence="1" id="KW-0805">Transcription regulation</keyword>
<dbReference type="GO" id="GO:0003700">
    <property type="term" value="F:DNA-binding transcription factor activity"/>
    <property type="evidence" value="ECO:0007669"/>
    <property type="project" value="InterPro"/>
</dbReference>
<dbReference type="InterPro" id="IPR001034">
    <property type="entry name" value="DeoR_HTH"/>
</dbReference>
<dbReference type="InterPro" id="IPR057727">
    <property type="entry name" value="WCX_dom"/>
</dbReference>
<proteinExistence type="predicted"/>
<dbReference type="SUPFAM" id="SSF46785">
    <property type="entry name" value="Winged helix' DNA-binding domain"/>
    <property type="match status" value="1"/>
</dbReference>
<keyword evidence="2" id="KW-0804">Transcription</keyword>